<feature type="transmembrane region" description="Helical" evidence="1">
    <location>
        <begin position="26"/>
        <end position="46"/>
    </location>
</feature>
<gene>
    <name evidence="2" type="ORF">METZ01_LOCUS316544</name>
</gene>
<accession>A0A382NSS7</accession>
<reference evidence="2" key="1">
    <citation type="submission" date="2018-05" db="EMBL/GenBank/DDBJ databases">
        <authorList>
            <person name="Lanie J.A."/>
            <person name="Ng W.-L."/>
            <person name="Kazmierczak K.M."/>
            <person name="Andrzejewski T.M."/>
            <person name="Davidsen T.M."/>
            <person name="Wayne K.J."/>
            <person name="Tettelin H."/>
            <person name="Glass J.I."/>
            <person name="Rusch D."/>
            <person name="Podicherti R."/>
            <person name="Tsui H.-C.T."/>
            <person name="Winkler M.E."/>
        </authorList>
    </citation>
    <scope>NUCLEOTIDE SEQUENCE</scope>
</reference>
<dbReference type="AlphaFoldDB" id="A0A382NSS7"/>
<dbReference type="EMBL" id="UINC01102229">
    <property type="protein sequence ID" value="SVC63690.1"/>
    <property type="molecule type" value="Genomic_DNA"/>
</dbReference>
<dbReference type="InterPro" id="IPR036927">
    <property type="entry name" value="Cyt_c_oxase-like_su1_sf"/>
</dbReference>
<feature type="non-terminal residue" evidence="2">
    <location>
        <position position="52"/>
    </location>
</feature>
<protein>
    <recommendedName>
        <fullName evidence="3">Cytochrome oxidase subunit I profile domain-containing protein</fullName>
    </recommendedName>
</protein>
<keyword evidence="1" id="KW-0472">Membrane</keyword>
<dbReference type="Gene3D" id="1.20.210.10">
    <property type="entry name" value="Cytochrome c oxidase-like, subunit I domain"/>
    <property type="match status" value="1"/>
</dbReference>
<evidence type="ECO:0000256" key="1">
    <source>
        <dbReference type="SAM" id="Phobius"/>
    </source>
</evidence>
<keyword evidence="1" id="KW-0812">Transmembrane</keyword>
<organism evidence="2">
    <name type="scientific">marine metagenome</name>
    <dbReference type="NCBI Taxonomy" id="408172"/>
    <lineage>
        <taxon>unclassified sequences</taxon>
        <taxon>metagenomes</taxon>
        <taxon>ecological metagenomes</taxon>
    </lineage>
</organism>
<proteinExistence type="predicted"/>
<dbReference type="SUPFAM" id="SSF81442">
    <property type="entry name" value="Cytochrome c oxidase subunit I-like"/>
    <property type="match status" value="1"/>
</dbReference>
<sequence length="52" mass="6260">MSSDNHHKESFLTKYIWSTDHKIIGLQYGFTALVWLLFGFILMMIMRYQLAY</sequence>
<evidence type="ECO:0008006" key="3">
    <source>
        <dbReference type="Google" id="ProtNLM"/>
    </source>
</evidence>
<keyword evidence="1" id="KW-1133">Transmembrane helix</keyword>
<name>A0A382NSS7_9ZZZZ</name>
<evidence type="ECO:0000313" key="2">
    <source>
        <dbReference type="EMBL" id="SVC63690.1"/>
    </source>
</evidence>